<organism evidence="4 5">
    <name type="scientific">candidate division WWE3 bacterium RIFOXYC1_FULL_39_7</name>
    <dbReference type="NCBI Taxonomy" id="1802643"/>
    <lineage>
        <taxon>Bacteria</taxon>
        <taxon>Katanobacteria</taxon>
    </lineage>
</organism>
<accession>A0A1F4WN55</accession>
<dbReference type="Proteomes" id="UP000179113">
    <property type="component" value="Unassembled WGS sequence"/>
</dbReference>
<dbReference type="GO" id="GO:0042956">
    <property type="term" value="P:maltodextrin transmembrane transport"/>
    <property type="evidence" value="ECO:0007669"/>
    <property type="project" value="TreeGrafter"/>
</dbReference>
<keyword evidence="3" id="KW-0732">Signal</keyword>
<dbReference type="SUPFAM" id="SSF53850">
    <property type="entry name" value="Periplasmic binding protein-like II"/>
    <property type="match status" value="1"/>
</dbReference>
<evidence type="ECO:0000256" key="2">
    <source>
        <dbReference type="ARBA" id="ARBA00022448"/>
    </source>
</evidence>
<dbReference type="GO" id="GO:0055052">
    <property type="term" value="C:ATP-binding cassette (ABC) transporter complex, substrate-binding subunit-containing"/>
    <property type="evidence" value="ECO:0007669"/>
    <property type="project" value="TreeGrafter"/>
</dbReference>
<gene>
    <name evidence="4" type="ORF">A2415_05095</name>
</gene>
<dbReference type="EMBL" id="MEWA01000008">
    <property type="protein sequence ID" value="OGC70323.1"/>
    <property type="molecule type" value="Genomic_DNA"/>
</dbReference>
<protein>
    <recommendedName>
        <fullName evidence="6">Sugar ABC transporter substrate-binding protein</fullName>
    </recommendedName>
</protein>
<keyword evidence="2" id="KW-0813">Transport</keyword>
<comment type="similarity">
    <text evidence="1">Belongs to the bacterial solute-binding protein 1 family.</text>
</comment>
<evidence type="ECO:0000256" key="3">
    <source>
        <dbReference type="ARBA" id="ARBA00022729"/>
    </source>
</evidence>
<comment type="caution">
    <text evidence="4">The sequence shown here is derived from an EMBL/GenBank/DDBJ whole genome shotgun (WGS) entry which is preliminary data.</text>
</comment>
<reference evidence="4 5" key="1">
    <citation type="journal article" date="2016" name="Nat. Commun.">
        <title>Thousands of microbial genomes shed light on interconnected biogeochemical processes in an aquifer system.</title>
        <authorList>
            <person name="Anantharaman K."/>
            <person name="Brown C.T."/>
            <person name="Hug L.A."/>
            <person name="Sharon I."/>
            <person name="Castelle C.J."/>
            <person name="Probst A.J."/>
            <person name="Thomas B.C."/>
            <person name="Singh A."/>
            <person name="Wilkins M.J."/>
            <person name="Karaoz U."/>
            <person name="Brodie E.L."/>
            <person name="Williams K.H."/>
            <person name="Hubbard S.S."/>
            <person name="Banfield J.F."/>
        </authorList>
    </citation>
    <scope>NUCLEOTIDE SEQUENCE [LARGE SCALE GENOMIC DNA]</scope>
</reference>
<dbReference type="InterPro" id="IPR006059">
    <property type="entry name" value="SBP"/>
</dbReference>
<name>A0A1F4WN55_UNCKA</name>
<dbReference type="GO" id="GO:1901982">
    <property type="term" value="F:maltose binding"/>
    <property type="evidence" value="ECO:0007669"/>
    <property type="project" value="TreeGrafter"/>
</dbReference>
<evidence type="ECO:0000313" key="5">
    <source>
        <dbReference type="Proteomes" id="UP000179113"/>
    </source>
</evidence>
<evidence type="ECO:0008006" key="6">
    <source>
        <dbReference type="Google" id="ProtNLM"/>
    </source>
</evidence>
<evidence type="ECO:0000313" key="4">
    <source>
        <dbReference type="EMBL" id="OGC70323.1"/>
    </source>
</evidence>
<evidence type="ECO:0000256" key="1">
    <source>
        <dbReference type="ARBA" id="ARBA00008520"/>
    </source>
</evidence>
<dbReference type="GO" id="GO:0015768">
    <property type="term" value="P:maltose transport"/>
    <property type="evidence" value="ECO:0007669"/>
    <property type="project" value="TreeGrafter"/>
</dbReference>
<sequence length="440" mass="48226">MNIIYTMRNKVLVAALLIILPFFITACTLQDLPVIGRFFGGAGDSNEIPTDQAATISIWGLWESPEVMDKLIIKYRETHPNITVNYDDRSVLKLEDYKETVYTRAGQESAPDIVFVHNSWVPGLKGSLAPAPANVMSAQDYASRFYPAAQQSAVLDDSVYAAPVYYDGLVLVYNKKHFEEIDQTVPPTAWEEFRRLALELTIRGQQNTIVRAGAAMGAADNITFFSDILGLMFSQAQVNIPADLDSKAAQDALAFYANFMVEDKVWDNTMPEASSAFAQEKVSMIFVPAWSLLDIVTARPDLDIGVAPVPQALPDTPAAWSSFWMMAVPSGSANKAVAWDFIKFMSQDEQQLSLFSENSAFRKFGSPYSSTALKSQLDSNPYLKPVLDTAPYASTGRIAARAGNKSAVEALRTAVNEMSIPTADPAAVLKTAKDAIVNTR</sequence>
<dbReference type="PANTHER" id="PTHR30061:SF50">
    <property type="entry name" value="MALTOSE_MALTODEXTRIN-BINDING PERIPLASMIC PROTEIN"/>
    <property type="match status" value="1"/>
</dbReference>
<dbReference type="Pfam" id="PF01547">
    <property type="entry name" value="SBP_bac_1"/>
    <property type="match status" value="1"/>
</dbReference>
<dbReference type="PANTHER" id="PTHR30061">
    <property type="entry name" value="MALTOSE-BINDING PERIPLASMIC PROTEIN"/>
    <property type="match status" value="1"/>
</dbReference>
<proteinExistence type="inferred from homology"/>
<dbReference type="AlphaFoldDB" id="A0A1F4WN55"/>
<dbReference type="Gene3D" id="3.40.190.10">
    <property type="entry name" value="Periplasmic binding protein-like II"/>
    <property type="match status" value="1"/>
</dbReference>